<accession>A0A1Y5RVT7</accession>
<comment type="similarity">
    <text evidence="2">Belongs to the bacterial solute-binding protein 2 family.</text>
</comment>
<evidence type="ECO:0000256" key="1">
    <source>
        <dbReference type="ARBA" id="ARBA00004196"/>
    </source>
</evidence>
<evidence type="ECO:0000313" key="6">
    <source>
        <dbReference type="Proteomes" id="UP000193900"/>
    </source>
</evidence>
<evidence type="ECO:0000259" key="4">
    <source>
        <dbReference type="Pfam" id="PF13407"/>
    </source>
</evidence>
<protein>
    <submittedName>
        <fullName evidence="5">D-ribose-binding periplasmic protein</fullName>
    </submittedName>
</protein>
<evidence type="ECO:0000256" key="3">
    <source>
        <dbReference type="ARBA" id="ARBA00022729"/>
    </source>
</evidence>
<dbReference type="AlphaFoldDB" id="A0A1Y5RVT7"/>
<dbReference type="PANTHER" id="PTHR46847">
    <property type="entry name" value="D-ALLOSE-BINDING PERIPLASMIC PROTEIN-RELATED"/>
    <property type="match status" value="1"/>
</dbReference>
<reference evidence="5 6" key="1">
    <citation type="submission" date="2017-03" db="EMBL/GenBank/DDBJ databases">
        <authorList>
            <person name="Afonso C.L."/>
            <person name="Miller P.J."/>
            <person name="Scott M.A."/>
            <person name="Spackman E."/>
            <person name="Goraichik I."/>
            <person name="Dimitrov K.M."/>
            <person name="Suarez D.L."/>
            <person name="Swayne D.E."/>
        </authorList>
    </citation>
    <scope>NUCLEOTIDE SEQUENCE [LARGE SCALE GENOMIC DNA]</scope>
    <source>
        <strain evidence="5 6">CECT 7023</strain>
    </source>
</reference>
<dbReference type="PROSITE" id="PS51318">
    <property type="entry name" value="TAT"/>
    <property type="match status" value="1"/>
</dbReference>
<sequence>MERNRHLTRRRFMSRSASALGIGALGGQLILPAMAQEGAMLTPVGDMVQGMAKDGPYRIAFSNGFSGNSWRAMAIAALEAEAAATPEIAEFVTVDGQGDINKQVNDIEGLINQQFDAILVIANSGSAVAPILRDATNEGIVTAPFNLPVDGTDWSTYVGTDPQKKGASLGKWLSDALGGTGKIVALGGLPGNAYTAAGWAGAQEAMAEGIEVLAFRDAYWEEDRAKVIMADMIAAYPEIDGIWCDGAQVGAGAIKALLDAGRPLVPVTGDDYNGMLKLYDEHKESHPGFDIGLMSEPTWQGIFAMRAAVSLLKGEAVPKQQILEPQIITAANYQDYIRPDLPDGVFTDTSLTDDQLRDIFSA</sequence>
<dbReference type="SUPFAM" id="SSF53822">
    <property type="entry name" value="Periplasmic binding protein-like I"/>
    <property type="match status" value="1"/>
</dbReference>
<dbReference type="InterPro" id="IPR006311">
    <property type="entry name" value="TAT_signal"/>
</dbReference>
<proteinExistence type="inferred from homology"/>
<name>A0A1Y5RVT7_9RHOB</name>
<dbReference type="OrthoDB" id="9781890at2"/>
<evidence type="ECO:0000256" key="2">
    <source>
        <dbReference type="ARBA" id="ARBA00007639"/>
    </source>
</evidence>
<gene>
    <name evidence="5" type="primary">rbsB_3</name>
    <name evidence="5" type="ORF">ROA7023_00835</name>
</gene>
<dbReference type="PANTHER" id="PTHR46847:SF1">
    <property type="entry name" value="D-ALLOSE-BINDING PERIPLASMIC PROTEIN-RELATED"/>
    <property type="match status" value="1"/>
</dbReference>
<feature type="domain" description="Periplasmic binding protein" evidence="4">
    <location>
        <begin position="59"/>
        <end position="315"/>
    </location>
</feature>
<dbReference type="Gene3D" id="3.40.50.2300">
    <property type="match status" value="2"/>
</dbReference>
<keyword evidence="6" id="KW-1185">Reference proteome</keyword>
<keyword evidence="3" id="KW-0732">Signal</keyword>
<dbReference type="InterPro" id="IPR028082">
    <property type="entry name" value="Peripla_BP_I"/>
</dbReference>
<dbReference type="GO" id="GO:0030313">
    <property type="term" value="C:cell envelope"/>
    <property type="evidence" value="ECO:0007669"/>
    <property type="project" value="UniProtKB-SubCell"/>
</dbReference>
<dbReference type="EMBL" id="FWFZ01000003">
    <property type="protein sequence ID" value="SLN26728.1"/>
    <property type="molecule type" value="Genomic_DNA"/>
</dbReference>
<evidence type="ECO:0000313" key="5">
    <source>
        <dbReference type="EMBL" id="SLN26728.1"/>
    </source>
</evidence>
<dbReference type="Proteomes" id="UP000193900">
    <property type="component" value="Unassembled WGS sequence"/>
</dbReference>
<dbReference type="GO" id="GO:0030246">
    <property type="term" value="F:carbohydrate binding"/>
    <property type="evidence" value="ECO:0007669"/>
    <property type="project" value="UniProtKB-ARBA"/>
</dbReference>
<dbReference type="RefSeq" id="WP_085877753.1">
    <property type="nucleotide sequence ID" value="NZ_FWFZ01000003.1"/>
</dbReference>
<organism evidence="5 6">
    <name type="scientific">Roseisalinus antarcticus</name>
    <dbReference type="NCBI Taxonomy" id="254357"/>
    <lineage>
        <taxon>Bacteria</taxon>
        <taxon>Pseudomonadati</taxon>
        <taxon>Pseudomonadota</taxon>
        <taxon>Alphaproteobacteria</taxon>
        <taxon>Rhodobacterales</taxon>
        <taxon>Roseobacteraceae</taxon>
        <taxon>Roseisalinus</taxon>
    </lineage>
</organism>
<comment type="subcellular location">
    <subcellularLocation>
        <location evidence="1">Cell envelope</location>
    </subcellularLocation>
</comment>
<dbReference type="Pfam" id="PF13407">
    <property type="entry name" value="Peripla_BP_4"/>
    <property type="match status" value="1"/>
</dbReference>
<dbReference type="InterPro" id="IPR025997">
    <property type="entry name" value="SBP_2_dom"/>
</dbReference>